<evidence type="ECO:0000256" key="3">
    <source>
        <dbReference type="ARBA" id="ARBA00022989"/>
    </source>
</evidence>
<proteinExistence type="predicted"/>
<dbReference type="eggNOG" id="ENOG502QUWR">
    <property type="taxonomic scope" value="Eukaryota"/>
</dbReference>
<dbReference type="InterPro" id="IPR051598">
    <property type="entry name" value="TSUP/Inactive_protease-like"/>
</dbReference>
<keyword evidence="2 5" id="KW-0812">Transmembrane</keyword>
<dbReference type="VEuPathDB" id="FungiDB:H310_00531"/>
<sequence>MWANSARHVSRSVHLMHSRATSPLTRIPLAPMKGFNVQTSRIGRVSLRLTSSIATTPAGGNAISWVAACATGGFAGVVSALTGVGGGIIILPTLAKWTSLTQQTINGTSIAAVTVSASVGSVNYLTAGACNVPMAVLVSCSSVFFTKLGVQLAHKLSQVHLRRVVGTAMLISVPFIYFKDRLQEWKRGQGDPGRPLALSEKLDLQYFNDHPSFSSYVEAVSADWTGFAAGNVKYLVAGALSGFISGLCGLGGGILMTTYLTAASDMPQSHIIGTSLLGIVPVGLSSTYHNLKKQSLHLPTALKIGVGLVTGVAVTSKFITLQMSQDNLRLILGSTLATSAIVMLKKA</sequence>
<dbReference type="Pfam" id="PF01925">
    <property type="entry name" value="TauE"/>
    <property type="match status" value="2"/>
</dbReference>
<evidence type="ECO:0008006" key="7">
    <source>
        <dbReference type="Google" id="ProtNLM"/>
    </source>
</evidence>
<name>A0A024UUG0_9STRA</name>
<dbReference type="PANTHER" id="PTHR43701">
    <property type="entry name" value="MEMBRANE TRANSPORTER PROTEIN MJ0441-RELATED"/>
    <property type="match status" value="1"/>
</dbReference>
<protein>
    <recommendedName>
        <fullName evidence="7">Membrane transporter protein</fullName>
    </recommendedName>
</protein>
<dbReference type="RefSeq" id="XP_008861572.1">
    <property type="nucleotide sequence ID" value="XM_008863350.1"/>
</dbReference>
<evidence type="ECO:0000256" key="5">
    <source>
        <dbReference type="SAM" id="Phobius"/>
    </source>
</evidence>
<comment type="subcellular location">
    <subcellularLocation>
        <location evidence="1">Membrane</location>
        <topology evidence="1">Multi-pass membrane protein</topology>
    </subcellularLocation>
</comment>
<reference evidence="6" key="1">
    <citation type="submission" date="2013-12" db="EMBL/GenBank/DDBJ databases">
        <title>The Genome Sequence of Aphanomyces invadans NJM9701.</title>
        <authorList>
            <consortium name="The Broad Institute Genomics Platform"/>
            <person name="Russ C."/>
            <person name="Tyler B."/>
            <person name="van West P."/>
            <person name="Dieguez-Uribeondo J."/>
            <person name="Young S.K."/>
            <person name="Zeng Q."/>
            <person name="Gargeya S."/>
            <person name="Fitzgerald M."/>
            <person name="Abouelleil A."/>
            <person name="Alvarado L."/>
            <person name="Chapman S.B."/>
            <person name="Gainer-Dewar J."/>
            <person name="Goldberg J."/>
            <person name="Griggs A."/>
            <person name="Gujja S."/>
            <person name="Hansen M."/>
            <person name="Howarth C."/>
            <person name="Imamovic A."/>
            <person name="Ireland A."/>
            <person name="Larimer J."/>
            <person name="McCowan C."/>
            <person name="Murphy C."/>
            <person name="Pearson M."/>
            <person name="Poon T.W."/>
            <person name="Priest M."/>
            <person name="Roberts A."/>
            <person name="Saif S."/>
            <person name="Shea T."/>
            <person name="Sykes S."/>
            <person name="Wortman J."/>
            <person name="Nusbaum C."/>
            <person name="Birren B."/>
        </authorList>
    </citation>
    <scope>NUCLEOTIDE SEQUENCE [LARGE SCALE GENOMIC DNA]</scope>
    <source>
        <strain evidence="6">NJM9701</strain>
    </source>
</reference>
<gene>
    <name evidence="6" type="ORF">H310_00531</name>
</gene>
<evidence type="ECO:0000313" key="6">
    <source>
        <dbReference type="EMBL" id="ETW10161.1"/>
    </source>
</evidence>
<dbReference type="EMBL" id="KI913952">
    <property type="protein sequence ID" value="ETW10161.1"/>
    <property type="molecule type" value="Genomic_DNA"/>
</dbReference>
<feature type="transmembrane region" description="Helical" evidence="5">
    <location>
        <begin position="234"/>
        <end position="259"/>
    </location>
</feature>
<feature type="transmembrane region" description="Helical" evidence="5">
    <location>
        <begin position="160"/>
        <end position="178"/>
    </location>
</feature>
<feature type="transmembrane region" description="Helical" evidence="5">
    <location>
        <begin position="300"/>
        <end position="321"/>
    </location>
</feature>
<dbReference type="GeneID" id="20077581"/>
<dbReference type="PANTHER" id="PTHR43701:SF2">
    <property type="entry name" value="MEMBRANE TRANSPORTER PROTEIN YJNA-RELATED"/>
    <property type="match status" value="1"/>
</dbReference>
<dbReference type="InterPro" id="IPR002781">
    <property type="entry name" value="TM_pro_TauE-like"/>
</dbReference>
<dbReference type="AlphaFoldDB" id="A0A024UUG0"/>
<evidence type="ECO:0000256" key="4">
    <source>
        <dbReference type="ARBA" id="ARBA00023136"/>
    </source>
</evidence>
<evidence type="ECO:0000256" key="2">
    <source>
        <dbReference type="ARBA" id="ARBA00022692"/>
    </source>
</evidence>
<organism evidence="6">
    <name type="scientific">Aphanomyces invadans</name>
    <dbReference type="NCBI Taxonomy" id="157072"/>
    <lineage>
        <taxon>Eukaryota</taxon>
        <taxon>Sar</taxon>
        <taxon>Stramenopiles</taxon>
        <taxon>Oomycota</taxon>
        <taxon>Saprolegniomycetes</taxon>
        <taxon>Saprolegniales</taxon>
        <taxon>Verrucalvaceae</taxon>
        <taxon>Aphanomyces</taxon>
    </lineage>
</organism>
<feature type="transmembrane region" description="Helical" evidence="5">
    <location>
        <begin position="271"/>
        <end position="288"/>
    </location>
</feature>
<accession>A0A024UUG0</accession>
<keyword evidence="3 5" id="KW-1133">Transmembrane helix</keyword>
<keyword evidence="4 5" id="KW-0472">Membrane</keyword>
<dbReference type="GO" id="GO:0016020">
    <property type="term" value="C:membrane"/>
    <property type="evidence" value="ECO:0007669"/>
    <property type="project" value="UniProtKB-SubCell"/>
</dbReference>
<evidence type="ECO:0000256" key="1">
    <source>
        <dbReference type="ARBA" id="ARBA00004141"/>
    </source>
</evidence>
<feature type="transmembrane region" description="Helical" evidence="5">
    <location>
        <begin position="327"/>
        <end position="344"/>
    </location>
</feature>
<dbReference type="OrthoDB" id="70202at2759"/>